<dbReference type="PANTHER" id="PTHR13220">
    <property type="entry name" value="TIMELESS INTERACTING-RELATED"/>
    <property type="match status" value="1"/>
</dbReference>
<keyword evidence="6" id="KW-0863">Zinc-finger</keyword>
<dbReference type="OrthoDB" id="437078at2759"/>
<organism evidence="10 11">
    <name type="scientific">Parasponia andersonii</name>
    <name type="common">Sponia andersonii</name>
    <dbReference type="NCBI Taxonomy" id="3476"/>
    <lineage>
        <taxon>Eukaryota</taxon>
        <taxon>Viridiplantae</taxon>
        <taxon>Streptophyta</taxon>
        <taxon>Embryophyta</taxon>
        <taxon>Tracheophyta</taxon>
        <taxon>Spermatophyta</taxon>
        <taxon>Magnoliopsida</taxon>
        <taxon>eudicotyledons</taxon>
        <taxon>Gunneridae</taxon>
        <taxon>Pentapetalae</taxon>
        <taxon>rosids</taxon>
        <taxon>fabids</taxon>
        <taxon>Rosales</taxon>
        <taxon>Cannabaceae</taxon>
        <taxon>Parasponia</taxon>
    </lineage>
</organism>
<dbReference type="STRING" id="3476.A0A2P5BN77"/>
<evidence type="ECO:0000256" key="5">
    <source>
        <dbReference type="ARBA" id="ARBA00023306"/>
    </source>
</evidence>
<feature type="domain" description="CCHC-type" evidence="9">
    <location>
        <begin position="13"/>
        <end position="28"/>
    </location>
</feature>
<feature type="compositionally biased region" description="Basic and acidic residues" evidence="8">
    <location>
        <begin position="208"/>
        <end position="220"/>
    </location>
</feature>
<keyword evidence="6" id="KW-0479">Metal-binding</keyword>
<dbReference type="InterPro" id="IPR040038">
    <property type="entry name" value="TIPIN/Csm3/Swi3"/>
</dbReference>
<evidence type="ECO:0000256" key="3">
    <source>
        <dbReference type="ARBA" id="ARBA00022763"/>
    </source>
</evidence>
<evidence type="ECO:0000256" key="8">
    <source>
        <dbReference type="SAM" id="MobiDB-lite"/>
    </source>
</evidence>
<dbReference type="PANTHER" id="PTHR13220:SF11">
    <property type="entry name" value="TIMELESS-INTERACTING PROTEIN"/>
    <property type="match status" value="1"/>
</dbReference>
<evidence type="ECO:0000256" key="1">
    <source>
        <dbReference type="ARBA" id="ARBA00004123"/>
    </source>
</evidence>
<keyword evidence="4 7" id="KW-0539">Nucleus</keyword>
<evidence type="ECO:0000259" key="9">
    <source>
        <dbReference type="PROSITE" id="PS50158"/>
    </source>
</evidence>
<keyword evidence="11" id="KW-1185">Reference proteome</keyword>
<dbReference type="InterPro" id="IPR001878">
    <property type="entry name" value="Znf_CCHC"/>
</dbReference>
<accession>A0A2P5BN77</accession>
<name>A0A2P5BN77_PARAD</name>
<dbReference type="EMBL" id="JXTB01000248">
    <property type="protein sequence ID" value="PON50257.1"/>
    <property type="molecule type" value="Genomic_DNA"/>
</dbReference>
<reference evidence="11" key="1">
    <citation type="submission" date="2016-06" db="EMBL/GenBank/DDBJ databases">
        <title>Parallel loss of symbiosis genes in relatives of nitrogen-fixing non-legume Parasponia.</title>
        <authorList>
            <person name="Van Velzen R."/>
            <person name="Holmer R."/>
            <person name="Bu F."/>
            <person name="Rutten L."/>
            <person name="Van Zeijl A."/>
            <person name="Liu W."/>
            <person name="Santuari L."/>
            <person name="Cao Q."/>
            <person name="Sharma T."/>
            <person name="Shen D."/>
            <person name="Roswanjaya Y."/>
            <person name="Wardhani T."/>
            <person name="Kalhor M.S."/>
            <person name="Jansen J."/>
            <person name="Van den Hoogen J."/>
            <person name="Gungor B."/>
            <person name="Hartog M."/>
            <person name="Hontelez J."/>
            <person name="Verver J."/>
            <person name="Yang W.-C."/>
            <person name="Schijlen E."/>
            <person name="Repin R."/>
            <person name="Schilthuizen M."/>
            <person name="Schranz E."/>
            <person name="Heidstra R."/>
            <person name="Miyata K."/>
            <person name="Fedorova E."/>
            <person name="Kohlen W."/>
            <person name="Bisseling T."/>
            <person name="Smit S."/>
            <person name="Geurts R."/>
        </authorList>
    </citation>
    <scope>NUCLEOTIDE SEQUENCE [LARGE SCALE GENOMIC DNA]</scope>
    <source>
        <strain evidence="11">cv. WU1-14</strain>
    </source>
</reference>
<dbReference type="Proteomes" id="UP000237105">
    <property type="component" value="Unassembled WGS sequence"/>
</dbReference>
<evidence type="ECO:0000256" key="2">
    <source>
        <dbReference type="ARBA" id="ARBA00006075"/>
    </source>
</evidence>
<evidence type="ECO:0000256" key="4">
    <source>
        <dbReference type="ARBA" id="ARBA00023242"/>
    </source>
</evidence>
<protein>
    <submittedName>
        <fullName evidence="10">Chromosome segregation in meiosis protein</fullName>
    </submittedName>
</protein>
<evidence type="ECO:0000313" key="10">
    <source>
        <dbReference type="EMBL" id="PON50257.1"/>
    </source>
</evidence>
<dbReference type="AlphaFoldDB" id="A0A2P5BN77"/>
<gene>
    <name evidence="10" type="ORF">PanWU01x14_224530</name>
</gene>
<dbReference type="Pfam" id="PF00098">
    <property type="entry name" value="zf-CCHC"/>
    <property type="match status" value="1"/>
</dbReference>
<dbReference type="Gene3D" id="4.10.60.10">
    <property type="entry name" value="Zinc finger, CCHC-type"/>
    <property type="match status" value="1"/>
</dbReference>
<dbReference type="GO" id="GO:0008270">
    <property type="term" value="F:zinc ion binding"/>
    <property type="evidence" value="ECO:0007669"/>
    <property type="project" value="UniProtKB-KW"/>
</dbReference>
<feature type="compositionally biased region" description="Basic and acidic residues" evidence="8">
    <location>
        <begin position="226"/>
        <end position="236"/>
    </location>
</feature>
<comment type="similarity">
    <text evidence="2 7">Belongs to the CSM3 family.</text>
</comment>
<dbReference type="SMART" id="SM00343">
    <property type="entry name" value="ZnF_C2HC"/>
    <property type="match status" value="1"/>
</dbReference>
<evidence type="ECO:0000313" key="11">
    <source>
        <dbReference type="Proteomes" id="UP000237105"/>
    </source>
</evidence>
<feature type="compositionally biased region" description="Low complexity" evidence="8">
    <location>
        <begin position="34"/>
        <end position="69"/>
    </location>
</feature>
<feature type="region of interest" description="Disordered" evidence="8">
    <location>
        <begin position="201"/>
        <end position="220"/>
    </location>
</feature>
<dbReference type="GO" id="GO:0006974">
    <property type="term" value="P:DNA damage response"/>
    <property type="evidence" value="ECO:0007669"/>
    <property type="project" value="UniProtKB-KW"/>
</dbReference>
<dbReference type="GO" id="GO:0031297">
    <property type="term" value="P:replication fork processing"/>
    <property type="evidence" value="ECO:0007669"/>
    <property type="project" value="UniProtKB-UniRule"/>
</dbReference>
<dbReference type="SUPFAM" id="SSF57756">
    <property type="entry name" value="Retrovirus zinc finger-like domains"/>
    <property type="match status" value="1"/>
</dbReference>
<dbReference type="GO" id="GO:0000076">
    <property type="term" value="P:DNA replication checkpoint signaling"/>
    <property type="evidence" value="ECO:0007669"/>
    <property type="project" value="UniProtKB-UniRule"/>
</dbReference>
<comment type="caution">
    <text evidence="10">The sequence shown here is derived from an EMBL/GenBank/DDBJ whole genome shotgun (WGS) entry which is preliminary data.</text>
</comment>
<feature type="region of interest" description="Disordered" evidence="8">
    <location>
        <begin position="226"/>
        <end position="246"/>
    </location>
</feature>
<keyword evidence="6" id="KW-0862">Zinc</keyword>
<dbReference type="GO" id="GO:0003677">
    <property type="term" value="F:DNA binding"/>
    <property type="evidence" value="ECO:0007669"/>
    <property type="project" value="TreeGrafter"/>
</dbReference>
<dbReference type="GO" id="GO:0043111">
    <property type="term" value="P:replication fork arrest"/>
    <property type="evidence" value="ECO:0007669"/>
    <property type="project" value="TreeGrafter"/>
</dbReference>
<proteinExistence type="inferred from homology"/>
<sequence>MEKEKEKAAPTGCYKCGRPGHWARDCPSTPPNPNSNNTNLSSSSSSLSTNPKNSFRSSTTTTTTTATTSFKNGSGFGASRSGLAEKVSAPRTRPKLTPQLLLSDDGLGYVLRHFPRAFKYRGRGHEEVTVLFSISSPCELCLISLGIQGAVSDLGNLIGMYGDWHSCLLPYYSFDQFVHKVEQVAATKRVKTCLRDLRERVANGGDPTKLHEPPGQHDTLHDEQEAMNSEDVRHPEVSSSKNPDADNIQEDMLRDIYENAIHESSQTVHNDAVSEKELPNHVPRNNISDSNENEITEAQKARMEANRLKALEKAAARARSLQNSPSAKNTREIEECRTYCGSHWPEYVLMFLSVSLIL</sequence>
<keyword evidence="5 7" id="KW-0131">Cell cycle</keyword>
<feature type="region of interest" description="Disordered" evidence="8">
    <location>
        <begin position="1"/>
        <end position="92"/>
    </location>
</feature>
<dbReference type="InterPro" id="IPR012923">
    <property type="entry name" value="Csm3"/>
</dbReference>
<comment type="subcellular location">
    <subcellularLocation>
        <location evidence="1 7">Nucleus</location>
    </subcellularLocation>
</comment>
<dbReference type="GO" id="GO:0031298">
    <property type="term" value="C:replication fork protection complex"/>
    <property type="evidence" value="ECO:0007669"/>
    <property type="project" value="TreeGrafter"/>
</dbReference>
<dbReference type="InterPro" id="IPR036875">
    <property type="entry name" value="Znf_CCHC_sf"/>
</dbReference>
<comment type="function">
    <text evidence="7">Plays an important role in the control of DNA replication and the maintenance of replication fork stability.</text>
</comment>
<evidence type="ECO:0000256" key="7">
    <source>
        <dbReference type="RuleBase" id="RU366049"/>
    </source>
</evidence>
<keyword evidence="3 7" id="KW-0227">DNA damage</keyword>
<dbReference type="PROSITE" id="PS50158">
    <property type="entry name" value="ZF_CCHC"/>
    <property type="match status" value="1"/>
</dbReference>
<evidence type="ECO:0000256" key="6">
    <source>
        <dbReference type="PROSITE-ProRule" id="PRU00047"/>
    </source>
</evidence>
<dbReference type="Pfam" id="PF07962">
    <property type="entry name" value="Swi3"/>
    <property type="match status" value="1"/>
</dbReference>